<evidence type="ECO:0000256" key="6">
    <source>
        <dbReference type="SAM" id="MobiDB-lite"/>
    </source>
</evidence>
<evidence type="ECO:0000256" key="1">
    <source>
        <dbReference type="ARBA" id="ARBA00004370"/>
    </source>
</evidence>
<dbReference type="InterPro" id="IPR054549">
    <property type="entry name" value="UVB_sens_RUS_dom"/>
</dbReference>
<proteinExistence type="inferred from homology"/>
<organism evidence="8 9">
    <name type="scientific">Saguinus oedipus</name>
    <name type="common">Cotton-top tamarin</name>
    <name type="synonym">Oedipomidas oedipus</name>
    <dbReference type="NCBI Taxonomy" id="9490"/>
    <lineage>
        <taxon>Eukaryota</taxon>
        <taxon>Metazoa</taxon>
        <taxon>Chordata</taxon>
        <taxon>Craniata</taxon>
        <taxon>Vertebrata</taxon>
        <taxon>Euteleostomi</taxon>
        <taxon>Mammalia</taxon>
        <taxon>Eutheria</taxon>
        <taxon>Euarchontoglires</taxon>
        <taxon>Primates</taxon>
        <taxon>Haplorrhini</taxon>
        <taxon>Platyrrhini</taxon>
        <taxon>Cebidae</taxon>
        <taxon>Callitrichinae</taxon>
        <taxon>Saguinus</taxon>
    </lineage>
</organism>
<keyword evidence="4" id="KW-1133">Transmembrane helix</keyword>
<accession>A0ABQ9ULM0</accession>
<feature type="region of interest" description="Disordered" evidence="6">
    <location>
        <begin position="110"/>
        <end position="136"/>
    </location>
</feature>
<dbReference type="InterPro" id="IPR006968">
    <property type="entry name" value="RUS_fam"/>
</dbReference>
<protein>
    <submittedName>
        <fullName evidence="8">RUS member 1</fullName>
    </submittedName>
</protein>
<evidence type="ECO:0000256" key="4">
    <source>
        <dbReference type="ARBA" id="ARBA00022989"/>
    </source>
</evidence>
<sequence>MADDAGLQAPLCSEQFGSGEARSCRAAADGSLQWEVRGWRWWGLSRAFTVKPEGRDAGEVGAPGAASPPLSGLQAVFLPQGFPDSVSPDYLPYQLWDSVQVSPAVWGRGQCRPPFPPQLQTGDGGPEPWGLTGPKH</sequence>
<comment type="similarity">
    <text evidence="2">Belongs to the RUS1 family.</text>
</comment>
<dbReference type="EMBL" id="JASSZA010000011">
    <property type="protein sequence ID" value="KAK2097948.1"/>
    <property type="molecule type" value="Genomic_DNA"/>
</dbReference>
<feature type="domain" description="Protein root UVB sensitive/RUS" evidence="7">
    <location>
        <begin position="69"/>
        <end position="100"/>
    </location>
</feature>
<keyword evidence="9" id="KW-1185">Reference proteome</keyword>
<comment type="caution">
    <text evidence="8">The sequence shown here is derived from an EMBL/GenBank/DDBJ whole genome shotgun (WGS) entry which is preliminary data.</text>
</comment>
<comment type="subcellular location">
    <subcellularLocation>
        <location evidence="1">Membrane</location>
    </subcellularLocation>
</comment>
<evidence type="ECO:0000259" key="7">
    <source>
        <dbReference type="Pfam" id="PF04884"/>
    </source>
</evidence>
<evidence type="ECO:0000256" key="3">
    <source>
        <dbReference type="ARBA" id="ARBA00022692"/>
    </source>
</evidence>
<dbReference type="Pfam" id="PF04884">
    <property type="entry name" value="UVB_sens_prot"/>
    <property type="match status" value="1"/>
</dbReference>
<gene>
    <name evidence="8" type="primary">RUSF1_2</name>
    <name evidence="8" type="ORF">P7K49_023399</name>
</gene>
<dbReference type="PANTHER" id="PTHR12770">
    <property type="entry name" value="RUS1 FAMILY PROTEIN C16ORF58"/>
    <property type="match status" value="1"/>
</dbReference>
<dbReference type="Proteomes" id="UP001266305">
    <property type="component" value="Unassembled WGS sequence"/>
</dbReference>
<evidence type="ECO:0000256" key="2">
    <source>
        <dbReference type="ARBA" id="ARBA00007558"/>
    </source>
</evidence>
<dbReference type="PANTHER" id="PTHR12770:SF31">
    <property type="entry name" value="RUS FAMILY MEMBER 1"/>
    <property type="match status" value="1"/>
</dbReference>
<keyword evidence="5" id="KW-0472">Membrane</keyword>
<evidence type="ECO:0000313" key="9">
    <source>
        <dbReference type="Proteomes" id="UP001266305"/>
    </source>
</evidence>
<evidence type="ECO:0000256" key="5">
    <source>
        <dbReference type="ARBA" id="ARBA00023136"/>
    </source>
</evidence>
<name>A0ABQ9ULM0_SAGOE</name>
<evidence type="ECO:0000313" key="8">
    <source>
        <dbReference type="EMBL" id="KAK2097948.1"/>
    </source>
</evidence>
<reference evidence="8 9" key="1">
    <citation type="submission" date="2023-05" db="EMBL/GenBank/DDBJ databases">
        <title>B98-5 Cell Line De Novo Hybrid Assembly: An Optical Mapping Approach.</title>
        <authorList>
            <person name="Kananen K."/>
            <person name="Auerbach J.A."/>
            <person name="Kautto E."/>
            <person name="Blachly J.S."/>
        </authorList>
    </citation>
    <scope>NUCLEOTIDE SEQUENCE [LARGE SCALE GENOMIC DNA]</scope>
    <source>
        <strain evidence="8">B95-8</strain>
        <tissue evidence="8">Cell line</tissue>
    </source>
</reference>
<keyword evidence="3" id="KW-0812">Transmembrane</keyword>